<name>A0A3Q0KKB0_SCHMA</name>
<proteinExistence type="predicted"/>
<reference evidence="3" key="2">
    <citation type="submission" date="2018-12" db="UniProtKB">
        <authorList>
            <consortium name="WormBaseParasite"/>
        </authorList>
    </citation>
    <scope>IDENTIFICATION</scope>
    <source>
        <strain evidence="3">Puerto Rican</strain>
    </source>
</reference>
<keyword evidence="2" id="KW-1185">Reference proteome</keyword>
<keyword evidence="1" id="KW-0472">Membrane</keyword>
<feature type="transmembrane region" description="Helical" evidence="1">
    <location>
        <begin position="193"/>
        <end position="216"/>
    </location>
</feature>
<keyword evidence="1" id="KW-1133">Transmembrane helix</keyword>
<dbReference type="AlphaFoldDB" id="A0A3Q0KKB0"/>
<dbReference type="Proteomes" id="UP000008854">
    <property type="component" value="Unassembled WGS sequence"/>
</dbReference>
<feature type="transmembrane region" description="Helical" evidence="1">
    <location>
        <begin position="114"/>
        <end position="132"/>
    </location>
</feature>
<keyword evidence="1" id="KW-0812">Transmembrane</keyword>
<organism evidence="2 3">
    <name type="scientific">Schistosoma mansoni</name>
    <name type="common">Blood fluke</name>
    <dbReference type="NCBI Taxonomy" id="6183"/>
    <lineage>
        <taxon>Eukaryota</taxon>
        <taxon>Metazoa</taxon>
        <taxon>Spiralia</taxon>
        <taxon>Lophotrochozoa</taxon>
        <taxon>Platyhelminthes</taxon>
        <taxon>Trematoda</taxon>
        <taxon>Digenea</taxon>
        <taxon>Strigeidida</taxon>
        <taxon>Schistosomatoidea</taxon>
        <taxon>Schistosomatidae</taxon>
        <taxon>Schistosoma</taxon>
    </lineage>
</organism>
<dbReference type="WBParaSite" id="Smp_121930.2">
    <property type="protein sequence ID" value="Smp_121930.2"/>
    <property type="gene ID" value="Smp_121930"/>
</dbReference>
<evidence type="ECO:0000256" key="1">
    <source>
        <dbReference type="SAM" id="Phobius"/>
    </source>
</evidence>
<feature type="transmembrane region" description="Helical" evidence="1">
    <location>
        <begin position="20"/>
        <end position="42"/>
    </location>
</feature>
<feature type="transmembrane region" description="Helical" evidence="1">
    <location>
        <begin position="54"/>
        <end position="75"/>
    </location>
</feature>
<accession>A0A3Q0KKB0</accession>
<evidence type="ECO:0000313" key="3">
    <source>
        <dbReference type="WBParaSite" id="Smp_121930.2"/>
    </source>
</evidence>
<dbReference type="InParanoid" id="A0A3Q0KKB0"/>
<protein>
    <submittedName>
        <fullName evidence="3">Bax inhibitor 1-related</fullName>
    </submittedName>
</protein>
<feature type="transmembrane region" description="Helical" evidence="1">
    <location>
        <begin position="144"/>
        <end position="165"/>
    </location>
</feature>
<sequence length="225" mass="24820">MGFRIKHIFQWNVRQPKPSYTAMVLILTSALSVVSITVTLILSVLKNFKTNECVTIFTVAFTIIGTFLGMMLVILRKMRETYPLNIIMLILYGACISVAQGYSVINACVLVKVGAWAIAFVLLSILVPIGMVIKTDLSEHTSALIIYCAAELFITTVVFTGLMIADHKKLAIGFGQLTFGTNLSYTFNPDYCIAALTLFTTLLGFFVTSSVEVHFIEGLIKNKLL</sequence>
<feature type="transmembrane region" description="Helical" evidence="1">
    <location>
        <begin position="82"/>
        <end position="102"/>
    </location>
</feature>
<reference evidence="2" key="1">
    <citation type="journal article" date="2012" name="PLoS Negl. Trop. Dis.">
        <title>A systematically improved high quality genome and transcriptome of the human blood fluke Schistosoma mansoni.</title>
        <authorList>
            <person name="Protasio A.V."/>
            <person name="Tsai I.J."/>
            <person name="Babbage A."/>
            <person name="Nichol S."/>
            <person name="Hunt M."/>
            <person name="Aslett M.A."/>
            <person name="De Silva N."/>
            <person name="Velarde G.S."/>
            <person name="Anderson T.J."/>
            <person name="Clark R.C."/>
            <person name="Davidson C."/>
            <person name="Dillon G.P."/>
            <person name="Holroyd N.E."/>
            <person name="LoVerde P.T."/>
            <person name="Lloyd C."/>
            <person name="McQuillan J."/>
            <person name="Oliveira G."/>
            <person name="Otto T.D."/>
            <person name="Parker-Manuel S.J."/>
            <person name="Quail M.A."/>
            <person name="Wilson R.A."/>
            <person name="Zerlotini A."/>
            <person name="Dunne D.W."/>
            <person name="Berriman M."/>
        </authorList>
    </citation>
    <scope>NUCLEOTIDE SEQUENCE [LARGE SCALE GENOMIC DNA]</scope>
    <source>
        <strain evidence="2">Puerto Rican</strain>
    </source>
</reference>
<evidence type="ECO:0000313" key="2">
    <source>
        <dbReference type="Proteomes" id="UP000008854"/>
    </source>
</evidence>
<dbReference type="ExpressionAtlas" id="A0A3Q0KKB0">
    <property type="expression patterns" value="baseline and differential"/>
</dbReference>